<feature type="region of interest" description="Disordered" evidence="1">
    <location>
        <begin position="145"/>
        <end position="171"/>
    </location>
</feature>
<dbReference type="Proteomes" id="UP000800093">
    <property type="component" value="Unassembled WGS sequence"/>
</dbReference>
<feature type="compositionally biased region" description="Basic and acidic residues" evidence="1">
    <location>
        <begin position="161"/>
        <end position="171"/>
    </location>
</feature>
<name>A0A9P4N731_9PLEO</name>
<protein>
    <submittedName>
        <fullName evidence="2">Uncharacterized protein</fullName>
    </submittedName>
</protein>
<organism evidence="2 3">
    <name type="scientific">Lojkania enalia</name>
    <dbReference type="NCBI Taxonomy" id="147567"/>
    <lineage>
        <taxon>Eukaryota</taxon>
        <taxon>Fungi</taxon>
        <taxon>Dikarya</taxon>
        <taxon>Ascomycota</taxon>
        <taxon>Pezizomycotina</taxon>
        <taxon>Dothideomycetes</taxon>
        <taxon>Pleosporomycetidae</taxon>
        <taxon>Pleosporales</taxon>
        <taxon>Pleosporales incertae sedis</taxon>
        <taxon>Lojkania</taxon>
    </lineage>
</organism>
<accession>A0A9P4N731</accession>
<sequence>MSEEALPQLRRVSLTGRALRHAAGGGRVQVMSEGGWMQGSWVLVGFGARLEPLCTNTCRVALNAREDGWRPCSERNGWRKQGLWQNKRESGSGEKEEGCQEMACPWTDEWLLVLEQGRGVSSQDSVRGRVPCFIRLTRALALEQQRAARPASVEPDAQSSPRHEGGAKMKS</sequence>
<reference evidence="3" key="1">
    <citation type="journal article" date="2020" name="Stud. Mycol.">
        <title>101 Dothideomycetes genomes: A test case for predicting lifestyles and emergence of pathogens.</title>
        <authorList>
            <person name="Haridas S."/>
            <person name="Albert R."/>
            <person name="Binder M."/>
            <person name="Bloem J."/>
            <person name="LaButti K."/>
            <person name="Salamov A."/>
            <person name="Andreopoulos B."/>
            <person name="Baker S."/>
            <person name="Barry K."/>
            <person name="Bills G."/>
            <person name="Bluhm B."/>
            <person name="Cannon C."/>
            <person name="Castanera R."/>
            <person name="Culley D."/>
            <person name="Daum C."/>
            <person name="Ezra D."/>
            <person name="Gonzalez J."/>
            <person name="Henrissat B."/>
            <person name="Kuo A."/>
            <person name="Liang C."/>
            <person name="Lipzen A."/>
            <person name="Lutzoni F."/>
            <person name="Magnuson J."/>
            <person name="Mondo S."/>
            <person name="Nolan M."/>
            <person name="Ohm R."/>
            <person name="Pangilinan J."/>
            <person name="Park H.-J."/>
            <person name="Ramirez L."/>
            <person name="Alfaro M."/>
            <person name="Sun H."/>
            <person name="Tritt A."/>
            <person name="Yoshinaga Y."/>
            <person name="Zwiers L.-H."/>
            <person name="Turgeon B."/>
            <person name="Goodwin S."/>
            <person name="Spatafora J."/>
            <person name="Crous P."/>
            <person name="Grigoriev I."/>
        </authorList>
    </citation>
    <scope>NUCLEOTIDE SEQUENCE [LARGE SCALE GENOMIC DNA]</scope>
    <source>
        <strain evidence="3">CBS 304.66</strain>
    </source>
</reference>
<evidence type="ECO:0000313" key="2">
    <source>
        <dbReference type="EMBL" id="KAF2265634.1"/>
    </source>
</evidence>
<gene>
    <name evidence="2" type="ORF">CC78DRAFT_579133</name>
</gene>
<comment type="caution">
    <text evidence="2">The sequence shown here is derived from an EMBL/GenBank/DDBJ whole genome shotgun (WGS) entry which is preliminary data.</text>
</comment>
<keyword evidence="3" id="KW-1185">Reference proteome</keyword>
<dbReference type="EMBL" id="ML986604">
    <property type="protein sequence ID" value="KAF2265634.1"/>
    <property type="molecule type" value="Genomic_DNA"/>
</dbReference>
<evidence type="ECO:0000256" key="1">
    <source>
        <dbReference type="SAM" id="MobiDB-lite"/>
    </source>
</evidence>
<proteinExistence type="predicted"/>
<dbReference type="AlphaFoldDB" id="A0A9P4N731"/>
<evidence type="ECO:0000313" key="3">
    <source>
        <dbReference type="Proteomes" id="UP000800093"/>
    </source>
</evidence>